<dbReference type="PROSITE" id="PS50405">
    <property type="entry name" value="GST_CTER"/>
    <property type="match status" value="1"/>
</dbReference>
<evidence type="ECO:0000259" key="15">
    <source>
        <dbReference type="PROSITE" id="PS50405"/>
    </source>
</evidence>
<dbReference type="InterPro" id="IPR004526">
    <property type="entry name" value="Glu-tRNA-synth_arc/euk"/>
</dbReference>
<dbReference type="Pfam" id="PF20974">
    <property type="entry name" value="tRNA-synt_1c_C2"/>
    <property type="match status" value="1"/>
</dbReference>
<dbReference type="FunFam" id="2.40.240.10:FF:000004">
    <property type="entry name" value="Glutamyl-tRNA synthetase, cytoplasmic"/>
    <property type="match status" value="1"/>
</dbReference>
<dbReference type="InterPro" id="IPR014729">
    <property type="entry name" value="Rossmann-like_a/b/a_fold"/>
</dbReference>
<dbReference type="Pfam" id="PF00043">
    <property type="entry name" value="GST_C"/>
    <property type="match status" value="1"/>
</dbReference>
<dbReference type="GO" id="GO:0010494">
    <property type="term" value="C:cytoplasmic stress granule"/>
    <property type="evidence" value="ECO:0007669"/>
    <property type="project" value="UniProtKB-ARBA"/>
</dbReference>
<dbReference type="CDD" id="cd10289">
    <property type="entry name" value="GST_C_AaRS_like"/>
    <property type="match status" value="1"/>
</dbReference>
<dbReference type="PRINTS" id="PR00987">
    <property type="entry name" value="TRNASYNTHGLU"/>
</dbReference>
<dbReference type="GO" id="GO:0017102">
    <property type="term" value="C:methionyl glutamyl tRNA synthetase complex"/>
    <property type="evidence" value="ECO:0000318"/>
    <property type="project" value="GO_Central"/>
</dbReference>
<dbReference type="InterPro" id="IPR004046">
    <property type="entry name" value="GST_C"/>
</dbReference>
<dbReference type="AlphaFoldDB" id="A0A1Y1I5N4"/>
<dbReference type="InterPro" id="IPR050132">
    <property type="entry name" value="Gln/Glu-tRNA_Ligase"/>
</dbReference>
<dbReference type="Gene3D" id="3.40.50.620">
    <property type="entry name" value="HUPs"/>
    <property type="match status" value="1"/>
</dbReference>
<dbReference type="InterPro" id="IPR036282">
    <property type="entry name" value="Glutathione-S-Trfase_C_sf"/>
</dbReference>
<dbReference type="SUPFAM" id="SSF50715">
    <property type="entry name" value="Ribosomal protein L25-like"/>
    <property type="match status" value="1"/>
</dbReference>
<evidence type="ECO:0000256" key="12">
    <source>
        <dbReference type="ARBA" id="ARBA00048351"/>
    </source>
</evidence>
<dbReference type="NCBIfam" id="TIGR00463">
    <property type="entry name" value="gltX_arch"/>
    <property type="match status" value="1"/>
</dbReference>
<dbReference type="EMBL" id="DF237139">
    <property type="protein sequence ID" value="GAQ84471.1"/>
    <property type="molecule type" value="Genomic_DNA"/>
</dbReference>
<comment type="similarity">
    <text evidence="2">Belongs to the class-I aminoacyl-tRNA synthetase family. Glutamate--tRNA ligase type 2 subfamily.</text>
</comment>
<evidence type="ECO:0000256" key="7">
    <source>
        <dbReference type="ARBA" id="ARBA00022741"/>
    </source>
</evidence>
<evidence type="ECO:0000256" key="5">
    <source>
        <dbReference type="ARBA" id="ARBA00022553"/>
    </source>
</evidence>
<sequence>MMATLSFPASAPPLALLAAAKVGHVDLAPKPDQSADKAAAPVLTFANGDQLRGTATLLRYIGRASKAVGFYGVDAASAGEVDEWVDYAPTLAIGAEFERTCAYIDSFLELRTFLAGYQLTIADIAVWAQLQAAGKRWEALLRSTTKFPNLSRWFSTALGTVAELQLVAAEYGPKPRGGEVKGAPASDKKGAEAGKGSGKAEAAKDEGSFDVNLPDAAEGKVVTRFPPEPSGYLHIGHAKAALLNQYFATKYKGRLIIRFDDTNPSKEKEDFVQNILTDLQTLGVKGDGPVTYTSNYFEQLQKECERMIREGKAYVDDTPQEKMRAERMVGDNSVNRDNSVEKNLAMWAEMLKGTEEGKKCCVRGKLDMQAANKAMRDPVYYRCNPMPHHRVGTKYMAYPTYDFACPYVDSIEGVTHALRSSEYHDRNELYDRVLSDLDVRKVHMWDFSRLNFVYTLLSKRKLQWFVDNGKVEGWDDPRFPTVQGILRRGLTVQALKEFILSQGASKNQNLMEWDKLWTINKRIIDPVCPRHTAVISEAKVLLTLSNGPQEPIVKILPRHKKFDGAGKKATTFTRAIWLDQADAAAVKEGEEVTLMDWGNAFIRGIHTDADTGLVTGLTGELHLEGSVKTTKLKLTWLPEIGELVPLSLVDLDHLITKPKLEEEDDFTSVLNPVTRRDTPALGDANMRNLQKGNVLQLERKGYYIVDVPYLRKEKPVMLISIPDGRQKDPKQAAPAKK</sequence>
<dbReference type="Gene3D" id="3.90.800.10">
    <property type="entry name" value="Glutamyl-tRNA Synthetase, Domain 3"/>
    <property type="match status" value="1"/>
</dbReference>
<evidence type="ECO:0000256" key="2">
    <source>
        <dbReference type="ARBA" id="ARBA00008927"/>
    </source>
</evidence>
<dbReference type="InterPro" id="IPR049437">
    <property type="entry name" value="tRNA-synt_1c_C2"/>
</dbReference>
<evidence type="ECO:0000256" key="8">
    <source>
        <dbReference type="ARBA" id="ARBA00022840"/>
    </source>
</evidence>
<evidence type="ECO:0000256" key="13">
    <source>
        <dbReference type="RuleBase" id="RU363037"/>
    </source>
</evidence>
<evidence type="ECO:0000313" key="16">
    <source>
        <dbReference type="EMBL" id="GAQ84471.1"/>
    </source>
</evidence>
<keyword evidence="6 13" id="KW-0436">Ligase</keyword>
<evidence type="ECO:0000256" key="1">
    <source>
        <dbReference type="ARBA" id="ARBA00004496"/>
    </source>
</evidence>
<dbReference type="PROSITE" id="PS00178">
    <property type="entry name" value="AA_TRNA_LIGASE_I"/>
    <property type="match status" value="1"/>
</dbReference>
<dbReference type="GO" id="GO:0006424">
    <property type="term" value="P:glutamyl-tRNA aminoacylation"/>
    <property type="evidence" value="ECO:0000318"/>
    <property type="project" value="GO_Central"/>
</dbReference>
<evidence type="ECO:0000256" key="14">
    <source>
        <dbReference type="SAM" id="MobiDB-lite"/>
    </source>
</evidence>
<comment type="subcellular location">
    <subcellularLocation>
        <location evidence="1">Cytoplasm</location>
    </subcellularLocation>
</comment>
<dbReference type="InterPro" id="IPR000924">
    <property type="entry name" value="Glu/Gln-tRNA-synth"/>
</dbReference>
<evidence type="ECO:0000256" key="10">
    <source>
        <dbReference type="ARBA" id="ARBA00023146"/>
    </source>
</evidence>
<dbReference type="InterPro" id="IPR020058">
    <property type="entry name" value="Glu/Gln-tRNA-synth_Ib_cat-dom"/>
</dbReference>
<dbReference type="GO" id="GO:0005829">
    <property type="term" value="C:cytosol"/>
    <property type="evidence" value="ECO:0000318"/>
    <property type="project" value="GO_Central"/>
</dbReference>
<evidence type="ECO:0000313" key="17">
    <source>
        <dbReference type="Proteomes" id="UP000054558"/>
    </source>
</evidence>
<dbReference type="Gene3D" id="1.20.1050.130">
    <property type="match status" value="1"/>
</dbReference>
<feature type="region of interest" description="Disordered" evidence="14">
    <location>
        <begin position="175"/>
        <end position="209"/>
    </location>
</feature>
<dbReference type="OMA" id="CPVVDSH"/>
<dbReference type="OrthoDB" id="10250478at2759"/>
<dbReference type="FunFam" id="3.40.50.620:FF:000070">
    <property type="entry name" value="Bifunctional glutamate/proline--tRNA ligase"/>
    <property type="match status" value="1"/>
</dbReference>
<dbReference type="InterPro" id="IPR020059">
    <property type="entry name" value="Glu/Gln-tRNA-synth_Ib_codon-bd"/>
</dbReference>
<reference evidence="16 17" key="1">
    <citation type="journal article" date="2014" name="Nat. Commun.">
        <title>Klebsormidium flaccidum genome reveals primary factors for plant terrestrial adaptation.</title>
        <authorList>
            <person name="Hori K."/>
            <person name="Maruyama F."/>
            <person name="Fujisawa T."/>
            <person name="Togashi T."/>
            <person name="Yamamoto N."/>
            <person name="Seo M."/>
            <person name="Sato S."/>
            <person name="Yamada T."/>
            <person name="Mori H."/>
            <person name="Tajima N."/>
            <person name="Moriyama T."/>
            <person name="Ikeuchi M."/>
            <person name="Watanabe M."/>
            <person name="Wada H."/>
            <person name="Kobayashi K."/>
            <person name="Saito M."/>
            <person name="Masuda T."/>
            <person name="Sasaki-Sekimoto Y."/>
            <person name="Mashiguchi K."/>
            <person name="Awai K."/>
            <person name="Shimojima M."/>
            <person name="Masuda S."/>
            <person name="Iwai M."/>
            <person name="Nobusawa T."/>
            <person name="Narise T."/>
            <person name="Kondo S."/>
            <person name="Saito H."/>
            <person name="Sato R."/>
            <person name="Murakawa M."/>
            <person name="Ihara Y."/>
            <person name="Oshima-Yamada Y."/>
            <person name="Ohtaka K."/>
            <person name="Satoh M."/>
            <person name="Sonobe K."/>
            <person name="Ishii M."/>
            <person name="Ohtani R."/>
            <person name="Kanamori-Sato M."/>
            <person name="Honoki R."/>
            <person name="Miyazaki D."/>
            <person name="Mochizuki H."/>
            <person name="Umetsu J."/>
            <person name="Higashi K."/>
            <person name="Shibata D."/>
            <person name="Kamiya Y."/>
            <person name="Sato N."/>
            <person name="Nakamura Y."/>
            <person name="Tabata S."/>
            <person name="Ida S."/>
            <person name="Kurokawa K."/>
            <person name="Ohta H."/>
        </authorList>
    </citation>
    <scope>NUCLEOTIDE SEQUENCE [LARGE SCALE GENOMIC DNA]</scope>
    <source>
        <strain evidence="16 17">NIES-2285</strain>
    </source>
</reference>
<evidence type="ECO:0000256" key="9">
    <source>
        <dbReference type="ARBA" id="ARBA00022917"/>
    </source>
</evidence>
<dbReference type="FunFam" id="3.90.800.10:FF:000001">
    <property type="entry name" value="Glutamine--tRNA ligase"/>
    <property type="match status" value="1"/>
</dbReference>
<accession>A0A1Y1I5N4</accession>
<dbReference type="SUPFAM" id="SSF52374">
    <property type="entry name" value="Nucleotidylyl transferase"/>
    <property type="match status" value="1"/>
</dbReference>
<dbReference type="InterPro" id="IPR020061">
    <property type="entry name" value="Glu_tRNA_lig_a-bdl"/>
</dbReference>
<keyword evidence="17" id="KW-1185">Reference proteome</keyword>
<keyword evidence="8 13" id="KW-0067">ATP-binding</keyword>
<dbReference type="SUPFAM" id="SSF47616">
    <property type="entry name" value="GST C-terminal domain-like"/>
    <property type="match status" value="1"/>
</dbReference>
<dbReference type="Proteomes" id="UP000054558">
    <property type="component" value="Unassembled WGS sequence"/>
</dbReference>
<dbReference type="InterPro" id="IPR001412">
    <property type="entry name" value="aa-tRNA-synth_I_CS"/>
</dbReference>
<gene>
    <name evidence="16" type="ORF">KFL_001900140</name>
</gene>
<dbReference type="Pfam" id="PF00749">
    <property type="entry name" value="tRNA-synt_1c"/>
    <property type="match status" value="1"/>
</dbReference>
<name>A0A1Y1I5N4_KLENI</name>
<dbReference type="Pfam" id="PF03950">
    <property type="entry name" value="tRNA-synt_1c_C"/>
    <property type="match status" value="1"/>
</dbReference>
<evidence type="ECO:0000256" key="4">
    <source>
        <dbReference type="ARBA" id="ARBA00022490"/>
    </source>
</evidence>
<dbReference type="STRING" id="105231.A0A1Y1I5N4"/>
<keyword evidence="4" id="KW-0963">Cytoplasm</keyword>
<dbReference type="GO" id="GO:0005524">
    <property type="term" value="F:ATP binding"/>
    <property type="evidence" value="ECO:0007669"/>
    <property type="project" value="UniProtKB-KW"/>
</dbReference>
<dbReference type="Gene3D" id="2.40.240.10">
    <property type="entry name" value="Ribosomal Protein L25, Chain P"/>
    <property type="match status" value="1"/>
</dbReference>
<dbReference type="InterPro" id="IPR011035">
    <property type="entry name" value="Ribosomal_bL25/Gln-tRNA_synth"/>
</dbReference>
<dbReference type="InterPro" id="IPR010987">
    <property type="entry name" value="Glutathione-S-Trfase_C-like"/>
</dbReference>
<evidence type="ECO:0000256" key="3">
    <source>
        <dbReference type="ARBA" id="ARBA00012835"/>
    </source>
</evidence>
<evidence type="ECO:0000256" key="11">
    <source>
        <dbReference type="ARBA" id="ARBA00030865"/>
    </source>
</evidence>
<keyword evidence="5" id="KW-0597">Phosphoprotein</keyword>
<feature type="domain" description="GST C-terminal" evidence="15">
    <location>
        <begin position="33"/>
        <end position="176"/>
    </location>
</feature>
<protein>
    <recommendedName>
        <fullName evidence="3">glutamate--tRNA ligase</fullName>
        <ecNumber evidence="3">6.1.1.17</ecNumber>
    </recommendedName>
    <alternativeName>
        <fullName evidence="11">Glutamyl-tRNA synthetase</fullName>
    </alternativeName>
</protein>
<dbReference type="PANTHER" id="PTHR43097:SF5">
    <property type="entry name" value="GLUTAMATE--TRNA LIGASE"/>
    <property type="match status" value="1"/>
</dbReference>
<dbReference type="EC" id="6.1.1.17" evidence="3"/>
<dbReference type="GO" id="GO:0004818">
    <property type="term" value="F:glutamate-tRNA ligase activity"/>
    <property type="evidence" value="ECO:0000318"/>
    <property type="project" value="GO_Central"/>
</dbReference>
<dbReference type="FunFam" id="1.10.1160.10:FF:000001">
    <property type="entry name" value="Glutamine--tRNA ligase"/>
    <property type="match status" value="1"/>
</dbReference>
<evidence type="ECO:0000256" key="6">
    <source>
        <dbReference type="ARBA" id="ARBA00022598"/>
    </source>
</evidence>
<keyword evidence="10 13" id="KW-0030">Aminoacyl-tRNA synthetase</keyword>
<comment type="catalytic activity">
    <reaction evidence="12">
        <text>tRNA(Glu) + L-glutamate + ATP = L-glutamyl-tRNA(Glu) + AMP + diphosphate</text>
        <dbReference type="Rhea" id="RHEA:23540"/>
        <dbReference type="Rhea" id="RHEA-COMP:9663"/>
        <dbReference type="Rhea" id="RHEA-COMP:9680"/>
        <dbReference type="ChEBI" id="CHEBI:29985"/>
        <dbReference type="ChEBI" id="CHEBI:30616"/>
        <dbReference type="ChEBI" id="CHEBI:33019"/>
        <dbReference type="ChEBI" id="CHEBI:78442"/>
        <dbReference type="ChEBI" id="CHEBI:78520"/>
        <dbReference type="ChEBI" id="CHEBI:456215"/>
        <dbReference type="EC" id="6.1.1.17"/>
    </reaction>
</comment>
<dbReference type="HAMAP" id="MF_02076">
    <property type="entry name" value="Glu_tRNA_synth_type2"/>
    <property type="match status" value="1"/>
</dbReference>
<organism evidence="16 17">
    <name type="scientific">Klebsormidium nitens</name>
    <name type="common">Green alga</name>
    <name type="synonym">Ulothrix nitens</name>
    <dbReference type="NCBI Taxonomy" id="105231"/>
    <lineage>
        <taxon>Eukaryota</taxon>
        <taxon>Viridiplantae</taxon>
        <taxon>Streptophyta</taxon>
        <taxon>Klebsormidiophyceae</taxon>
        <taxon>Klebsormidiales</taxon>
        <taxon>Klebsormidiaceae</taxon>
        <taxon>Klebsormidium</taxon>
    </lineage>
</organism>
<dbReference type="GO" id="GO:0048608">
    <property type="term" value="P:reproductive structure development"/>
    <property type="evidence" value="ECO:0007669"/>
    <property type="project" value="UniProtKB-ARBA"/>
</dbReference>
<dbReference type="InterPro" id="IPR020056">
    <property type="entry name" value="Rbsml_bL25/Gln-tRNA_synth_N"/>
</dbReference>
<dbReference type="PANTHER" id="PTHR43097">
    <property type="entry name" value="GLUTAMINE-TRNA LIGASE"/>
    <property type="match status" value="1"/>
</dbReference>
<proteinExistence type="inferred from homology"/>
<dbReference type="Gene3D" id="1.10.1160.10">
    <property type="entry name" value="Glutamyl-trna Synthetase, Domain 2"/>
    <property type="match status" value="1"/>
</dbReference>
<keyword evidence="7 13" id="KW-0547">Nucleotide-binding</keyword>
<dbReference type="GO" id="GO:0009791">
    <property type="term" value="P:post-embryonic development"/>
    <property type="evidence" value="ECO:0007669"/>
    <property type="project" value="UniProtKB-ARBA"/>
</dbReference>
<keyword evidence="9 13" id="KW-0648">Protein biosynthesis</keyword>